<dbReference type="KEGG" id="sfy:GFH48_04320"/>
<keyword evidence="3" id="KW-1185">Reference proteome</keyword>
<sequence>MALPVQRVSVAAPTPPAPKPVAPPVTPRVQRVVNPTAPPPPPPPTGPPPAYSASEPPSPPSSSGNRSGESEQAPPAYTPVDFNPRALTPGQIDELTHKLAGPITRLLRTELRLERERIGKLRDPRR</sequence>
<feature type="compositionally biased region" description="Low complexity" evidence="1">
    <location>
        <begin position="61"/>
        <end position="71"/>
    </location>
</feature>
<dbReference type="AlphaFoldDB" id="A0A5Q0L741"/>
<dbReference type="EMBL" id="CP045643">
    <property type="protein sequence ID" value="QFZ72594.1"/>
    <property type="molecule type" value="Genomic_DNA"/>
</dbReference>
<feature type="region of interest" description="Disordered" evidence="1">
    <location>
        <begin position="1"/>
        <end position="89"/>
    </location>
</feature>
<proteinExistence type="predicted"/>
<evidence type="ECO:0000256" key="1">
    <source>
        <dbReference type="SAM" id="MobiDB-lite"/>
    </source>
</evidence>
<dbReference type="RefSeq" id="WP_153286960.1">
    <property type="nucleotide sequence ID" value="NZ_CP045643.1"/>
</dbReference>
<feature type="compositionally biased region" description="Pro residues" evidence="1">
    <location>
        <begin position="13"/>
        <end position="26"/>
    </location>
</feature>
<feature type="compositionally biased region" description="Pro residues" evidence="1">
    <location>
        <begin position="36"/>
        <end position="60"/>
    </location>
</feature>
<evidence type="ECO:0000313" key="2">
    <source>
        <dbReference type="EMBL" id="QFZ72594.1"/>
    </source>
</evidence>
<reference evidence="2 3" key="1">
    <citation type="submission" date="2019-10" db="EMBL/GenBank/DDBJ databases">
        <title>A novel species.</title>
        <authorList>
            <person name="Gao J."/>
        </authorList>
    </citation>
    <scope>NUCLEOTIDE SEQUENCE [LARGE SCALE GENOMIC DNA]</scope>
    <source>
        <strain evidence="2 3">QMT-28</strain>
    </source>
</reference>
<organism evidence="2 3">
    <name type="scientific">Streptomyces fagopyri</name>
    <dbReference type="NCBI Taxonomy" id="2662397"/>
    <lineage>
        <taxon>Bacteria</taxon>
        <taxon>Bacillati</taxon>
        <taxon>Actinomycetota</taxon>
        <taxon>Actinomycetes</taxon>
        <taxon>Kitasatosporales</taxon>
        <taxon>Streptomycetaceae</taxon>
        <taxon>Streptomyces</taxon>
    </lineage>
</organism>
<evidence type="ECO:0000313" key="3">
    <source>
        <dbReference type="Proteomes" id="UP000326179"/>
    </source>
</evidence>
<accession>A0A5Q0L741</accession>
<evidence type="ECO:0008006" key="4">
    <source>
        <dbReference type="Google" id="ProtNLM"/>
    </source>
</evidence>
<gene>
    <name evidence="2" type="ORF">GFH48_04320</name>
</gene>
<dbReference type="Proteomes" id="UP000326179">
    <property type="component" value="Chromosome"/>
</dbReference>
<name>A0A5Q0L741_9ACTN</name>
<protein>
    <recommendedName>
        <fullName evidence="4">Extensin</fullName>
    </recommendedName>
</protein>